<dbReference type="PANTHER" id="PTHR21071:SF4">
    <property type="entry name" value="UDP-N-ACETYLENOLPYRUVOYLGLUCOSAMINE REDUCTASE"/>
    <property type="match status" value="1"/>
</dbReference>
<dbReference type="PROSITE" id="PS51387">
    <property type="entry name" value="FAD_PCMH"/>
    <property type="match status" value="1"/>
</dbReference>
<gene>
    <name evidence="16 18" type="primary">murB</name>
    <name evidence="18" type="ORF">LKD31_00255</name>
</gene>
<keyword evidence="12 16" id="KW-0560">Oxidoreductase</keyword>
<dbReference type="HAMAP" id="MF_00037">
    <property type="entry name" value="MurB"/>
    <property type="match status" value="1"/>
</dbReference>
<keyword evidence="14 16" id="KW-0961">Cell wall biogenesis/degradation</keyword>
<dbReference type="InterPro" id="IPR006094">
    <property type="entry name" value="Oxid_FAD_bind_N"/>
</dbReference>
<keyword evidence="19" id="KW-1185">Reference proteome</keyword>
<evidence type="ECO:0000313" key="18">
    <source>
        <dbReference type="EMBL" id="MCC2135455.1"/>
    </source>
</evidence>
<evidence type="ECO:0000256" key="12">
    <source>
        <dbReference type="ARBA" id="ARBA00023002"/>
    </source>
</evidence>
<sequence length="305" mass="32374">MSDYRKFDAALQSAGVCYKTDEPMSAHTSFKIGGPADRFVEVKTVSELQAVLNAVSDENVPYFILGNGSNLLVPDEGLRGAVLTLQGDFKKVQSLANGHVLCGAGASLATVCSFARGQGLTGLEFAWGIPGQLGGAVYMNAGAYGGEMKQVVVRVHFLEADGTPGVMSGEDLAFGYRKSAFMGTKRIITSAELRLESGAEAEITAKMEGFMRRRREKQPLELPSAGSVFKRPEGYFAGTLIEQCGLKGFAVGGACVSEKHAGFIVNKGGATCADVEALIRAIQDTVFQATGVELEPEIRRISLSE</sequence>
<comment type="cofactor">
    <cofactor evidence="1 16">
        <name>FAD</name>
        <dbReference type="ChEBI" id="CHEBI:57692"/>
    </cofactor>
</comment>
<dbReference type="InterPro" id="IPR036318">
    <property type="entry name" value="FAD-bd_PCMH-like_sf"/>
</dbReference>
<dbReference type="RefSeq" id="WP_308448116.1">
    <property type="nucleotide sequence ID" value="NZ_JAJEQC010000001.1"/>
</dbReference>
<keyword evidence="5 16" id="KW-0963">Cytoplasm</keyword>
<keyword evidence="10 16" id="KW-0133">Cell shape</keyword>
<evidence type="ECO:0000256" key="15">
    <source>
        <dbReference type="ARBA" id="ARBA00048914"/>
    </source>
</evidence>
<evidence type="ECO:0000256" key="16">
    <source>
        <dbReference type="HAMAP-Rule" id="MF_00037"/>
    </source>
</evidence>
<organism evidence="18 19">
    <name type="scientific">Hominenteromicrobium mulieris</name>
    <dbReference type="NCBI Taxonomy" id="2885357"/>
    <lineage>
        <taxon>Bacteria</taxon>
        <taxon>Bacillati</taxon>
        <taxon>Bacillota</taxon>
        <taxon>Clostridia</taxon>
        <taxon>Eubacteriales</taxon>
        <taxon>Oscillospiraceae</taxon>
        <taxon>Hominenteromicrobium</taxon>
    </lineage>
</organism>
<keyword evidence="7 16" id="KW-0285">Flavoprotein</keyword>
<keyword evidence="11 16" id="KW-0573">Peptidoglycan synthesis</keyword>
<keyword evidence="8 16" id="KW-0274">FAD</keyword>
<feature type="active site" evidence="16">
    <location>
        <position position="177"/>
    </location>
</feature>
<dbReference type="EC" id="1.3.1.98" evidence="16"/>
<dbReference type="SUPFAM" id="SSF56176">
    <property type="entry name" value="FAD-binding/transporter-associated domain-like"/>
    <property type="match status" value="1"/>
</dbReference>
<dbReference type="SUPFAM" id="SSF56194">
    <property type="entry name" value="Uridine diphospho-N-Acetylenolpyruvylglucosamine reductase, MurB, C-terminal domain"/>
    <property type="match status" value="1"/>
</dbReference>
<dbReference type="InterPro" id="IPR016167">
    <property type="entry name" value="FAD-bd_PCMH_sub1"/>
</dbReference>
<dbReference type="Gene3D" id="3.30.465.10">
    <property type="match status" value="1"/>
</dbReference>
<dbReference type="InterPro" id="IPR016169">
    <property type="entry name" value="FAD-bd_PCMH_sub2"/>
</dbReference>
<evidence type="ECO:0000256" key="14">
    <source>
        <dbReference type="ARBA" id="ARBA00023316"/>
    </source>
</evidence>
<dbReference type="GO" id="GO:0008762">
    <property type="term" value="F:UDP-N-acetylmuramate dehydrogenase activity"/>
    <property type="evidence" value="ECO:0007669"/>
    <property type="project" value="UniProtKB-UniRule"/>
</dbReference>
<dbReference type="GO" id="GO:0071555">
    <property type="term" value="P:cell wall organization"/>
    <property type="evidence" value="ECO:0007669"/>
    <property type="project" value="UniProtKB-KW"/>
</dbReference>
<dbReference type="Proteomes" id="UP001199424">
    <property type="component" value="Unassembled WGS sequence"/>
</dbReference>
<evidence type="ECO:0000256" key="9">
    <source>
        <dbReference type="ARBA" id="ARBA00022857"/>
    </source>
</evidence>
<dbReference type="GO" id="GO:0051301">
    <property type="term" value="P:cell division"/>
    <property type="evidence" value="ECO:0007669"/>
    <property type="project" value="UniProtKB-KW"/>
</dbReference>
<comment type="subcellular location">
    <subcellularLocation>
        <location evidence="3 16">Cytoplasm</location>
    </subcellularLocation>
</comment>
<feature type="domain" description="FAD-binding PCMH-type" evidence="17">
    <location>
        <begin position="32"/>
        <end position="198"/>
    </location>
</feature>
<dbReference type="GO" id="GO:0009252">
    <property type="term" value="P:peptidoglycan biosynthetic process"/>
    <property type="evidence" value="ECO:0007669"/>
    <property type="project" value="UniProtKB-UniRule"/>
</dbReference>
<evidence type="ECO:0000256" key="11">
    <source>
        <dbReference type="ARBA" id="ARBA00022984"/>
    </source>
</evidence>
<comment type="function">
    <text evidence="2 16">Cell wall formation.</text>
</comment>
<dbReference type="GO" id="GO:0071949">
    <property type="term" value="F:FAD binding"/>
    <property type="evidence" value="ECO:0007669"/>
    <property type="project" value="InterPro"/>
</dbReference>
<dbReference type="InterPro" id="IPR011601">
    <property type="entry name" value="MurB_C"/>
</dbReference>
<feature type="active site" description="Proton donor" evidence="16">
    <location>
        <position position="227"/>
    </location>
</feature>
<feature type="active site" evidence="16">
    <location>
        <position position="297"/>
    </location>
</feature>
<reference evidence="18" key="1">
    <citation type="submission" date="2021-10" db="EMBL/GenBank/DDBJ databases">
        <title>Anaerobic single-cell dispensing facilitates the cultivation of human gut bacteria.</title>
        <authorList>
            <person name="Afrizal A."/>
        </authorList>
    </citation>
    <scope>NUCLEOTIDE SEQUENCE</scope>
    <source>
        <strain evidence="18">CLA-AA-H250</strain>
    </source>
</reference>
<comment type="catalytic activity">
    <reaction evidence="15 16">
        <text>UDP-N-acetyl-alpha-D-muramate + NADP(+) = UDP-N-acetyl-3-O-(1-carboxyvinyl)-alpha-D-glucosamine + NADPH + H(+)</text>
        <dbReference type="Rhea" id="RHEA:12248"/>
        <dbReference type="ChEBI" id="CHEBI:15378"/>
        <dbReference type="ChEBI" id="CHEBI:57783"/>
        <dbReference type="ChEBI" id="CHEBI:58349"/>
        <dbReference type="ChEBI" id="CHEBI:68483"/>
        <dbReference type="ChEBI" id="CHEBI:70757"/>
        <dbReference type="EC" id="1.3.1.98"/>
    </reaction>
</comment>
<dbReference type="GO" id="GO:0008360">
    <property type="term" value="P:regulation of cell shape"/>
    <property type="evidence" value="ECO:0007669"/>
    <property type="project" value="UniProtKB-KW"/>
</dbReference>
<evidence type="ECO:0000256" key="2">
    <source>
        <dbReference type="ARBA" id="ARBA00003921"/>
    </source>
</evidence>
<evidence type="ECO:0000256" key="7">
    <source>
        <dbReference type="ARBA" id="ARBA00022630"/>
    </source>
</evidence>
<dbReference type="InterPro" id="IPR036635">
    <property type="entry name" value="MurB_C_sf"/>
</dbReference>
<evidence type="ECO:0000256" key="1">
    <source>
        <dbReference type="ARBA" id="ARBA00001974"/>
    </source>
</evidence>
<evidence type="ECO:0000256" key="3">
    <source>
        <dbReference type="ARBA" id="ARBA00004496"/>
    </source>
</evidence>
<proteinExistence type="inferred from homology"/>
<evidence type="ECO:0000256" key="5">
    <source>
        <dbReference type="ARBA" id="ARBA00022490"/>
    </source>
</evidence>
<dbReference type="Pfam" id="PF01565">
    <property type="entry name" value="FAD_binding_4"/>
    <property type="match status" value="1"/>
</dbReference>
<evidence type="ECO:0000256" key="4">
    <source>
        <dbReference type="ARBA" id="ARBA00004752"/>
    </source>
</evidence>
<dbReference type="Gene3D" id="3.30.43.10">
    <property type="entry name" value="Uridine Diphospho-n-acetylenolpyruvylglucosamine Reductase, domain 2"/>
    <property type="match status" value="1"/>
</dbReference>
<keyword evidence="9 16" id="KW-0521">NADP</keyword>
<dbReference type="Pfam" id="PF02873">
    <property type="entry name" value="MurB_C"/>
    <property type="match status" value="1"/>
</dbReference>
<dbReference type="PANTHER" id="PTHR21071">
    <property type="entry name" value="UDP-N-ACETYLENOLPYRUVOYLGLUCOSAMINE REDUCTASE"/>
    <property type="match status" value="1"/>
</dbReference>
<dbReference type="InterPro" id="IPR016166">
    <property type="entry name" value="FAD-bd_PCMH"/>
</dbReference>
<evidence type="ECO:0000313" key="19">
    <source>
        <dbReference type="Proteomes" id="UP001199424"/>
    </source>
</evidence>
<name>A0AAE3DFQ4_9FIRM</name>
<protein>
    <recommendedName>
        <fullName evidence="16">UDP-N-acetylenolpyruvoylglucosamine reductase</fullName>
        <ecNumber evidence="16">1.3.1.98</ecNumber>
    </recommendedName>
    <alternativeName>
        <fullName evidence="16">UDP-N-acetylmuramate dehydrogenase</fullName>
    </alternativeName>
</protein>
<keyword evidence="13 16" id="KW-0131">Cell cycle</keyword>
<evidence type="ECO:0000256" key="8">
    <source>
        <dbReference type="ARBA" id="ARBA00022827"/>
    </source>
</evidence>
<comment type="pathway">
    <text evidence="4 16">Cell wall biogenesis; peptidoglycan biosynthesis.</text>
</comment>
<evidence type="ECO:0000256" key="10">
    <source>
        <dbReference type="ARBA" id="ARBA00022960"/>
    </source>
</evidence>
<evidence type="ECO:0000256" key="6">
    <source>
        <dbReference type="ARBA" id="ARBA00022618"/>
    </source>
</evidence>
<accession>A0AAE3DFQ4</accession>
<dbReference type="Gene3D" id="3.90.78.10">
    <property type="entry name" value="UDP-N-acetylenolpyruvoylglucosamine reductase, C-terminal domain"/>
    <property type="match status" value="1"/>
</dbReference>
<dbReference type="EMBL" id="JAJEQC010000001">
    <property type="protein sequence ID" value="MCC2135455.1"/>
    <property type="molecule type" value="Genomic_DNA"/>
</dbReference>
<dbReference type="AlphaFoldDB" id="A0AAE3DFQ4"/>
<evidence type="ECO:0000259" key="17">
    <source>
        <dbReference type="PROSITE" id="PS51387"/>
    </source>
</evidence>
<dbReference type="GO" id="GO:0005829">
    <property type="term" value="C:cytosol"/>
    <property type="evidence" value="ECO:0007669"/>
    <property type="project" value="TreeGrafter"/>
</dbReference>
<dbReference type="NCBIfam" id="TIGR00179">
    <property type="entry name" value="murB"/>
    <property type="match status" value="1"/>
</dbReference>
<dbReference type="InterPro" id="IPR003170">
    <property type="entry name" value="MurB"/>
</dbReference>
<comment type="similarity">
    <text evidence="16">Belongs to the MurB family.</text>
</comment>
<evidence type="ECO:0000256" key="13">
    <source>
        <dbReference type="ARBA" id="ARBA00023306"/>
    </source>
</evidence>
<dbReference type="NCBIfam" id="NF010480">
    <property type="entry name" value="PRK13905.1"/>
    <property type="match status" value="1"/>
</dbReference>
<comment type="caution">
    <text evidence="18">The sequence shown here is derived from an EMBL/GenBank/DDBJ whole genome shotgun (WGS) entry which is preliminary data.</text>
</comment>
<keyword evidence="6 16" id="KW-0132">Cell division</keyword>